<name>A0A0J7LV36_9FLAO</name>
<dbReference type="RefSeq" id="WP_152669269.1">
    <property type="nucleotide sequence ID" value="NZ_LFNG01000001.1"/>
</dbReference>
<feature type="transmembrane region" description="Helical" evidence="1">
    <location>
        <begin position="7"/>
        <end position="30"/>
    </location>
</feature>
<keyword evidence="1" id="KW-0472">Membrane</keyword>
<keyword evidence="1" id="KW-1133">Transmembrane helix</keyword>
<evidence type="ECO:0000313" key="2">
    <source>
        <dbReference type="EMBL" id="KMQ72745.1"/>
    </source>
</evidence>
<reference evidence="2 3" key="1">
    <citation type="journal article" date="2004" name="Int. J. Syst. Evol. Microbiol.">
        <title>Kaistella koreensis gen. nov., sp. nov., a novel member of the Chryseobacterium-Bergeyella-Riemerella branch.</title>
        <authorList>
            <person name="Kim M.K."/>
            <person name="Im W.T."/>
            <person name="Shin Y.K."/>
            <person name="Lim J.H."/>
            <person name="Kim S.H."/>
            <person name="Lee B.C."/>
            <person name="Park M.Y."/>
            <person name="Lee K.Y."/>
            <person name="Lee S.T."/>
        </authorList>
    </citation>
    <scope>NUCLEOTIDE SEQUENCE [LARGE SCALE GENOMIC DNA]</scope>
    <source>
        <strain evidence="2 3">CCUG 49689</strain>
    </source>
</reference>
<keyword evidence="3" id="KW-1185">Reference proteome</keyword>
<evidence type="ECO:0000256" key="1">
    <source>
        <dbReference type="SAM" id="Phobius"/>
    </source>
</evidence>
<feature type="transmembrane region" description="Helical" evidence="1">
    <location>
        <begin position="81"/>
        <end position="100"/>
    </location>
</feature>
<dbReference type="Proteomes" id="UP000035900">
    <property type="component" value="Unassembled WGS sequence"/>
</dbReference>
<organism evidence="2 3">
    <name type="scientific">Chryseobacterium koreense CCUG 49689</name>
    <dbReference type="NCBI Taxonomy" id="1304281"/>
    <lineage>
        <taxon>Bacteria</taxon>
        <taxon>Pseudomonadati</taxon>
        <taxon>Bacteroidota</taxon>
        <taxon>Flavobacteriia</taxon>
        <taxon>Flavobacteriales</taxon>
        <taxon>Weeksellaceae</taxon>
        <taxon>Chryseobacterium group</taxon>
        <taxon>Chryseobacterium</taxon>
    </lineage>
</organism>
<proteinExistence type="predicted"/>
<accession>A0A0J7LV36</accession>
<dbReference type="PATRIC" id="fig|1304281.5.peg.37"/>
<keyword evidence="1" id="KW-0812">Transmembrane</keyword>
<feature type="transmembrane region" description="Helical" evidence="1">
    <location>
        <begin position="50"/>
        <end position="69"/>
    </location>
</feature>
<dbReference type="OrthoDB" id="2868029at2"/>
<dbReference type="EMBL" id="LFNG01000001">
    <property type="protein sequence ID" value="KMQ72745.1"/>
    <property type="molecule type" value="Genomic_DNA"/>
</dbReference>
<dbReference type="AlphaFoldDB" id="A0A0J7LV36"/>
<feature type="transmembrane region" description="Helical" evidence="1">
    <location>
        <begin position="106"/>
        <end position="123"/>
    </location>
</feature>
<evidence type="ECO:0000313" key="3">
    <source>
        <dbReference type="Proteomes" id="UP000035900"/>
    </source>
</evidence>
<sequence>MNDKTPVHILLGLLFVVVLFHIGVIFKAIPNEIVWGGRLTNDSEMRTFEAISILVNLFLGLLLSMKADWIKFKFKEKTINIILWIFLVLFVLNTFGNLFANSNFEKLFAVLTSVFAFLIWKILKQKNFNDRK</sequence>
<gene>
    <name evidence="2" type="ORF">ACM44_00175</name>
</gene>
<comment type="caution">
    <text evidence="2">The sequence shown here is derived from an EMBL/GenBank/DDBJ whole genome shotgun (WGS) entry which is preliminary data.</text>
</comment>
<protein>
    <submittedName>
        <fullName evidence="2">Uncharacterized protein</fullName>
    </submittedName>
</protein>